<dbReference type="Gene3D" id="2.80.10.50">
    <property type="match status" value="1"/>
</dbReference>
<dbReference type="GO" id="GO:0030246">
    <property type="term" value="F:carbohydrate binding"/>
    <property type="evidence" value="ECO:0007669"/>
    <property type="project" value="UniProtKB-KW"/>
</dbReference>
<dbReference type="InterPro" id="IPR000772">
    <property type="entry name" value="Ricin_B_lectin"/>
</dbReference>
<dbReference type="SUPFAM" id="SSF50370">
    <property type="entry name" value="Ricin B-like lectins"/>
    <property type="match status" value="1"/>
</dbReference>
<comment type="caution">
    <text evidence="3">The sequence shown here is derived from an EMBL/GenBank/DDBJ whole genome shotgun (WGS) entry which is preliminary data.</text>
</comment>
<protein>
    <submittedName>
        <fullName evidence="3">Ricin-type beta-trefoil lectin protein</fullName>
    </submittedName>
</protein>
<proteinExistence type="predicted"/>
<sequence>MRTSSTTAAVVVTALTVLSLPPTASAQAAVASAGPGRAYVNGATGMCLAVGRGEVKAAKPVIQWPCTGGKEQRWIHRPDRRLVNVKTGLCLAIGRGEKKKGKVAIQWPCTDGGLAQQWIYNDDHLERLQNRATGMCLAIGSGEKRKGKKAIQWPCKFTSEQAWLER</sequence>
<feature type="domain" description="Ricin B lectin" evidence="2">
    <location>
        <begin position="36"/>
        <end position="166"/>
    </location>
</feature>
<dbReference type="InterPro" id="IPR035992">
    <property type="entry name" value="Ricin_B-like_lectins"/>
</dbReference>
<dbReference type="Pfam" id="PF00652">
    <property type="entry name" value="Ricin_B_lectin"/>
    <property type="match status" value="1"/>
</dbReference>
<gene>
    <name evidence="3" type="ORF">EDD27_8781</name>
</gene>
<reference evidence="3 4" key="1">
    <citation type="submission" date="2019-01" db="EMBL/GenBank/DDBJ databases">
        <title>Sequencing the genomes of 1000 actinobacteria strains.</title>
        <authorList>
            <person name="Klenk H.-P."/>
        </authorList>
    </citation>
    <scope>NUCLEOTIDE SEQUENCE [LARGE SCALE GENOMIC DNA]</scope>
    <source>
        <strain evidence="3 4">DSM 43925</strain>
    </source>
</reference>
<evidence type="ECO:0000256" key="1">
    <source>
        <dbReference type="SAM" id="SignalP"/>
    </source>
</evidence>
<dbReference type="CDD" id="cd00161">
    <property type="entry name" value="beta-trefoil_Ricin-like"/>
    <property type="match status" value="1"/>
</dbReference>
<organism evidence="3 4">
    <name type="scientific">Nonomuraea polychroma</name>
    <dbReference type="NCBI Taxonomy" id="46176"/>
    <lineage>
        <taxon>Bacteria</taxon>
        <taxon>Bacillati</taxon>
        <taxon>Actinomycetota</taxon>
        <taxon>Actinomycetes</taxon>
        <taxon>Streptosporangiales</taxon>
        <taxon>Streptosporangiaceae</taxon>
        <taxon>Nonomuraea</taxon>
    </lineage>
</organism>
<feature type="signal peptide" evidence="1">
    <location>
        <begin position="1"/>
        <end position="28"/>
    </location>
</feature>
<dbReference type="PROSITE" id="PS50231">
    <property type="entry name" value="RICIN_B_LECTIN"/>
    <property type="match status" value="1"/>
</dbReference>
<dbReference type="RefSeq" id="WP_127937753.1">
    <property type="nucleotide sequence ID" value="NZ_SAUN01000001.1"/>
</dbReference>
<dbReference type="OrthoDB" id="5240321at2"/>
<evidence type="ECO:0000259" key="2">
    <source>
        <dbReference type="SMART" id="SM00458"/>
    </source>
</evidence>
<feature type="chain" id="PRO_5039412870" evidence="1">
    <location>
        <begin position="29"/>
        <end position="166"/>
    </location>
</feature>
<accession>A0A438MJD5</accession>
<name>A0A438MJD5_9ACTN</name>
<keyword evidence="4" id="KW-1185">Reference proteome</keyword>
<dbReference type="AlphaFoldDB" id="A0A438MJD5"/>
<keyword evidence="1" id="KW-0732">Signal</keyword>
<evidence type="ECO:0000313" key="4">
    <source>
        <dbReference type="Proteomes" id="UP000284824"/>
    </source>
</evidence>
<evidence type="ECO:0000313" key="3">
    <source>
        <dbReference type="EMBL" id="RVX45944.1"/>
    </source>
</evidence>
<dbReference type="Proteomes" id="UP000284824">
    <property type="component" value="Unassembled WGS sequence"/>
</dbReference>
<dbReference type="SMART" id="SM00458">
    <property type="entry name" value="RICIN"/>
    <property type="match status" value="1"/>
</dbReference>
<dbReference type="EMBL" id="SAUN01000001">
    <property type="protein sequence ID" value="RVX45944.1"/>
    <property type="molecule type" value="Genomic_DNA"/>
</dbReference>
<keyword evidence="3" id="KW-0430">Lectin</keyword>